<name>A0A5P1R6N9_9GAMM</name>
<evidence type="ECO:0000313" key="3">
    <source>
        <dbReference type="Proteomes" id="UP000324760"/>
    </source>
</evidence>
<dbReference type="PANTHER" id="PTHR43056">
    <property type="entry name" value="PEPTIDASE S9 PROLYL OLIGOPEPTIDASE"/>
    <property type="match status" value="1"/>
</dbReference>
<dbReference type="SUPFAM" id="SSF82171">
    <property type="entry name" value="DPP6 N-terminal domain-like"/>
    <property type="match status" value="1"/>
</dbReference>
<evidence type="ECO:0000259" key="1">
    <source>
        <dbReference type="Pfam" id="PF00326"/>
    </source>
</evidence>
<dbReference type="InterPro" id="IPR050585">
    <property type="entry name" value="Xaa-Pro_dipeptidyl-ppase/CocE"/>
</dbReference>
<dbReference type="Gene3D" id="3.40.50.1820">
    <property type="entry name" value="alpha/beta hydrolase"/>
    <property type="match status" value="1"/>
</dbReference>
<dbReference type="KEGG" id="ncu:F0U83_00350"/>
<dbReference type="PANTHER" id="PTHR43056:SF5">
    <property type="entry name" value="PEPTIDASE S9 PROLYL OLIGOPEPTIDASE CATALYTIC DOMAIN-CONTAINING PROTEIN"/>
    <property type="match status" value="1"/>
</dbReference>
<dbReference type="GO" id="GO:0006508">
    <property type="term" value="P:proteolysis"/>
    <property type="evidence" value="ECO:0007669"/>
    <property type="project" value="InterPro"/>
</dbReference>
<dbReference type="EMBL" id="CP043869">
    <property type="protein sequence ID" value="QEQ95273.1"/>
    <property type="molecule type" value="Genomic_DNA"/>
</dbReference>
<protein>
    <submittedName>
        <fullName evidence="2">S9 family peptidase</fullName>
    </submittedName>
</protein>
<gene>
    <name evidence="2" type="ORF">F0U83_00350</name>
</gene>
<dbReference type="Proteomes" id="UP000324760">
    <property type="component" value="Chromosome"/>
</dbReference>
<reference evidence="2 3" key="1">
    <citation type="journal article" date="2019" name="Biochem. Eng. J.">
        <title>Metabolic engineering of the marine bacteria Neptunomonas concharum for the production of acetoin and meso-2,3-butanediol from acetate.</title>
        <authorList>
            <person name="Li W."/>
            <person name="Pu N."/>
            <person name="Liu C.-X."/>
            <person name="Yuan Q.-P."/>
            <person name="Li Z.-J."/>
        </authorList>
    </citation>
    <scope>NUCLEOTIDE SEQUENCE [LARGE SCALE GENOMIC DNA]</scope>
    <source>
        <strain evidence="2 3">JCM17730</strain>
    </source>
</reference>
<dbReference type="OrthoDB" id="4269629at2"/>
<dbReference type="InterPro" id="IPR001375">
    <property type="entry name" value="Peptidase_S9_cat"/>
</dbReference>
<accession>A0A5P1R6N9</accession>
<keyword evidence="3" id="KW-1185">Reference proteome</keyword>
<dbReference type="GO" id="GO:0008236">
    <property type="term" value="F:serine-type peptidase activity"/>
    <property type="evidence" value="ECO:0007669"/>
    <property type="project" value="InterPro"/>
</dbReference>
<sequence>MCSVKAETAAAPLSALTAVSGMKEYAQLAVGAEGDLYWVEYRPDLGGRNLLVRHQSGFSQTLTPEGFSVASRVHEYGGLSWCLIGVDSWVFVNQSDQQLYLQSLNHLSPAPLTNLIDVRYGAPVHDRYHHRVLVVEEDHRGDDVINRLVAINLQNGHRHVLHEGEDFYSAPVLSASGKRCLCVTWNHPYQPWIATKLLSLWFDDGGNVEQAAWLLGEHDDQSIIHPSFDSTGRVIAISDESGWWNLCRFNEEEHTWEPLWSVQADCATAPWQLGGKPYQIVGEDIFIARLHRGAMALLRIHQGEPVQAYAAEYTHFRGWSADSGHLYMVVASPTCLPKIVSIDIATGAIAEIAPSAMAISPISEPQYLTFPVAGEEAYGYFYPANTHDSQPSPVVFFLHGGPTACSYPVLNPRIQYWTQQGFAVLDLNYRGSSGYGRAYRMKLHKAWGQVEVDDALAALAYLIERRLVDPDSAFIRGSSAGGFTALMALAFGDQFAAGASLYGVTDPLVLAKGTHKFESHYLSWLMGDPETERENYHARAPIHHVERINKPVIFFQGGQDKVVLPEQTERLVKALQEKQADVECYIYDDEAHGFRDASNLADALEKELKFYRKIISSSS</sequence>
<feature type="domain" description="Peptidase S9 prolyl oligopeptidase catalytic" evidence="1">
    <location>
        <begin position="412"/>
        <end position="615"/>
    </location>
</feature>
<dbReference type="AlphaFoldDB" id="A0A5P1R6N9"/>
<organism evidence="2 3">
    <name type="scientific">Neptunomonas concharum</name>
    <dbReference type="NCBI Taxonomy" id="1031538"/>
    <lineage>
        <taxon>Bacteria</taxon>
        <taxon>Pseudomonadati</taxon>
        <taxon>Pseudomonadota</taxon>
        <taxon>Gammaproteobacteria</taxon>
        <taxon>Oceanospirillales</taxon>
        <taxon>Oceanospirillaceae</taxon>
        <taxon>Neptunomonas</taxon>
    </lineage>
</organism>
<dbReference type="SUPFAM" id="SSF53474">
    <property type="entry name" value="alpha/beta-Hydrolases"/>
    <property type="match status" value="1"/>
</dbReference>
<dbReference type="InterPro" id="IPR029058">
    <property type="entry name" value="AB_hydrolase_fold"/>
</dbReference>
<dbReference type="Pfam" id="PF00326">
    <property type="entry name" value="Peptidase_S9"/>
    <property type="match status" value="1"/>
</dbReference>
<dbReference type="RefSeq" id="WP_138985975.1">
    <property type="nucleotide sequence ID" value="NZ_CP043869.1"/>
</dbReference>
<proteinExistence type="predicted"/>
<evidence type="ECO:0000313" key="2">
    <source>
        <dbReference type="EMBL" id="QEQ95273.1"/>
    </source>
</evidence>